<dbReference type="GO" id="GO:0106300">
    <property type="term" value="P:protein-DNA covalent cross-linking repair"/>
    <property type="evidence" value="ECO:0007669"/>
    <property type="project" value="InterPro"/>
</dbReference>
<evidence type="ECO:0008006" key="11">
    <source>
        <dbReference type="Google" id="ProtNLM"/>
    </source>
</evidence>
<gene>
    <name evidence="9" type="ordered locus">Huta_2380</name>
</gene>
<evidence type="ECO:0000313" key="9">
    <source>
        <dbReference type="EMBL" id="ACV12546.1"/>
    </source>
</evidence>
<evidence type="ECO:0000256" key="1">
    <source>
        <dbReference type="ARBA" id="ARBA00008136"/>
    </source>
</evidence>
<dbReference type="GO" id="GO:0016829">
    <property type="term" value="F:lyase activity"/>
    <property type="evidence" value="ECO:0007669"/>
    <property type="project" value="UniProtKB-KW"/>
</dbReference>
<keyword evidence="4" id="KW-0378">Hydrolase</keyword>
<dbReference type="Gene3D" id="3.90.1680.10">
    <property type="entry name" value="SOS response associated peptidase-like"/>
    <property type="match status" value="1"/>
</dbReference>
<organism evidence="9 10">
    <name type="scientific">Halorhabdus utahensis (strain DSM 12940 / JCM 11049 / AX-2)</name>
    <dbReference type="NCBI Taxonomy" id="519442"/>
    <lineage>
        <taxon>Archaea</taxon>
        <taxon>Methanobacteriati</taxon>
        <taxon>Methanobacteriota</taxon>
        <taxon>Stenosarchaea group</taxon>
        <taxon>Halobacteria</taxon>
        <taxon>Halobacteriales</taxon>
        <taxon>Haloarculaceae</taxon>
        <taxon>Halorhabdus</taxon>
    </lineage>
</organism>
<dbReference type="STRING" id="519442.Huta_2380"/>
<evidence type="ECO:0000256" key="7">
    <source>
        <dbReference type="ARBA" id="ARBA00023239"/>
    </source>
</evidence>
<comment type="similarity">
    <text evidence="1">Belongs to the SOS response-associated peptidase family.</text>
</comment>
<accession>C7NVM3</accession>
<keyword evidence="10" id="KW-1185">Reference proteome</keyword>
<feature type="region of interest" description="Disordered" evidence="8">
    <location>
        <begin position="201"/>
        <end position="233"/>
    </location>
</feature>
<dbReference type="InterPro" id="IPR036590">
    <property type="entry name" value="SRAP-like"/>
</dbReference>
<dbReference type="AlphaFoldDB" id="C7NVM3"/>
<dbReference type="GO" id="GO:0003697">
    <property type="term" value="F:single-stranded DNA binding"/>
    <property type="evidence" value="ECO:0007669"/>
    <property type="project" value="InterPro"/>
</dbReference>
<reference evidence="9 10" key="1">
    <citation type="journal article" date="2009" name="Stand. Genomic Sci.">
        <title>Complete genome sequence of Halorhabdus utahensis type strain (AX-2).</title>
        <authorList>
            <person name="Anderson I."/>
            <person name="Tindall B.J."/>
            <person name="Pomrenke H."/>
            <person name="Goker M."/>
            <person name="Lapidus A."/>
            <person name="Nolan M."/>
            <person name="Copeland A."/>
            <person name="Glavina Del Rio T."/>
            <person name="Chen F."/>
            <person name="Tice H."/>
            <person name="Cheng J.F."/>
            <person name="Lucas S."/>
            <person name="Chertkov O."/>
            <person name="Bruce D."/>
            <person name="Brettin T."/>
            <person name="Detter J.C."/>
            <person name="Han C."/>
            <person name="Goodwin L."/>
            <person name="Land M."/>
            <person name="Hauser L."/>
            <person name="Chang Y.J."/>
            <person name="Jeffries C.D."/>
            <person name="Pitluck S."/>
            <person name="Pati A."/>
            <person name="Mavromatis K."/>
            <person name="Ivanova N."/>
            <person name="Ovchinnikova G."/>
            <person name="Chen A."/>
            <person name="Palaniappan K."/>
            <person name="Chain P."/>
            <person name="Rohde M."/>
            <person name="Bristow J."/>
            <person name="Eisen J.A."/>
            <person name="Markowitz V."/>
            <person name="Hugenholtz P."/>
            <person name="Kyrpides N.C."/>
            <person name="Klenk H.P."/>
        </authorList>
    </citation>
    <scope>NUCLEOTIDE SEQUENCE [LARGE SCALE GENOMIC DNA]</scope>
    <source>
        <strain evidence="10">DSM 12940 / JCM 11049 / AX-2</strain>
    </source>
</reference>
<keyword evidence="7" id="KW-0456">Lyase</keyword>
<proteinExistence type="inferred from homology"/>
<dbReference type="eggNOG" id="arCOG02784">
    <property type="taxonomic scope" value="Archaea"/>
</dbReference>
<dbReference type="GO" id="GO:0008233">
    <property type="term" value="F:peptidase activity"/>
    <property type="evidence" value="ECO:0007669"/>
    <property type="project" value="UniProtKB-KW"/>
</dbReference>
<evidence type="ECO:0000256" key="4">
    <source>
        <dbReference type="ARBA" id="ARBA00022801"/>
    </source>
</evidence>
<protein>
    <recommendedName>
        <fullName evidence="11">SOS response-associated peptidase</fullName>
    </recommendedName>
</protein>
<evidence type="ECO:0000256" key="3">
    <source>
        <dbReference type="ARBA" id="ARBA00022763"/>
    </source>
</evidence>
<keyword evidence="5" id="KW-0190">Covalent protein-DNA linkage</keyword>
<dbReference type="Proteomes" id="UP000002071">
    <property type="component" value="Chromosome"/>
</dbReference>
<evidence type="ECO:0000313" key="10">
    <source>
        <dbReference type="Proteomes" id="UP000002071"/>
    </source>
</evidence>
<dbReference type="SUPFAM" id="SSF143081">
    <property type="entry name" value="BB1717-like"/>
    <property type="match status" value="1"/>
</dbReference>
<dbReference type="InterPro" id="IPR003738">
    <property type="entry name" value="SRAP"/>
</dbReference>
<dbReference type="RefSeq" id="WP_015790113.1">
    <property type="nucleotide sequence ID" value="NC_013158.1"/>
</dbReference>
<dbReference type="EMBL" id="CP001687">
    <property type="protein sequence ID" value="ACV12546.1"/>
    <property type="molecule type" value="Genomic_DNA"/>
</dbReference>
<dbReference type="HOGENOM" id="CLU_035990_6_2_2"/>
<dbReference type="KEGG" id="hut:Huta_2380"/>
<dbReference type="PANTHER" id="PTHR13604:SF0">
    <property type="entry name" value="ABASIC SITE PROCESSING PROTEIN HMCES"/>
    <property type="match status" value="1"/>
</dbReference>
<evidence type="ECO:0000256" key="6">
    <source>
        <dbReference type="ARBA" id="ARBA00023125"/>
    </source>
</evidence>
<keyword evidence="2" id="KW-0645">Protease</keyword>
<sequence>MCGRYGLFTPPTELETRFDVTVQAAFEPTYNAAPGESLPVIADDEPGTIRTAEWGLIPSWADDPDEHRHINARAETLFERSSFREAAQRRRCLVLADGFFEWGSPDGQRRPYFFRRCDGDPFAMAGLWERWEPPSTQVKLGAFGGDTVSTDAAPVETFTIVTTAANATVEPVHDRMPVVLPPDREREWLSADRETATALLEPAPPDHLRVDPVTRAVNDPTNDRPDLVTPVAE</sequence>
<dbReference type="GO" id="GO:0006508">
    <property type="term" value="P:proteolysis"/>
    <property type="evidence" value="ECO:0007669"/>
    <property type="project" value="UniProtKB-KW"/>
</dbReference>
<evidence type="ECO:0000256" key="5">
    <source>
        <dbReference type="ARBA" id="ARBA00023124"/>
    </source>
</evidence>
<evidence type="ECO:0000256" key="2">
    <source>
        <dbReference type="ARBA" id="ARBA00022670"/>
    </source>
</evidence>
<dbReference type="Pfam" id="PF02586">
    <property type="entry name" value="SRAP"/>
    <property type="match status" value="1"/>
</dbReference>
<name>C7NVM3_HALUD</name>
<dbReference type="OrthoDB" id="109020at2157"/>
<dbReference type="PANTHER" id="PTHR13604">
    <property type="entry name" value="DC12-RELATED"/>
    <property type="match status" value="1"/>
</dbReference>
<evidence type="ECO:0000256" key="8">
    <source>
        <dbReference type="SAM" id="MobiDB-lite"/>
    </source>
</evidence>
<keyword evidence="6" id="KW-0238">DNA-binding</keyword>
<dbReference type="GeneID" id="8384679"/>
<keyword evidence="3" id="KW-0227">DNA damage</keyword>